<dbReference type="SUPFAM" id="SSF49464">
    <property type="entry name" value="Carboxypeptidase regulatory domain-like"/>
    <property type="match status" value="1"/>
</dbReference>
<dbReference type="InterPro" id="IPR012910">
    <property type="entry name" value="Plug_dom"/>
</dbReference>
<dbReference type="STRING" id="1285928.SAMN04487894_104153"/>
<dbReference type="SUPFAM" id="SSF56935">
    <property type="entry name" value="Porins"/>
    <property type="match status" value="1"/>
</dbReference>
<dbReference type="Gene3D" id="2.40.170.20">
    <property type="entry name" value="TonB-dependent receptor, beta-barrel domain"/>
    <property type="match status" value="1"/>
</dbReference>
<comment type="subcellular location">
    <subcellularLocation>
        <location evidence="1 7">Cell outer membrane</location>
        <topology evidence="1 7">Multi-pass membrane protein</topology>
    </subcellularLocation>
</comment>
<dbReference type="InterPro" id="IPR039426">
    <property type="entry name" value="TonB-dep_rcpt-like"/>
</dbReference>
<evidence type="ECO:0000256" key="3">
    <source>
        <dbReference type="ARBA" id="ARBA00022452"/>
    </source>
</evidence>
<dbReference type="InterPro" id="IPR037066">
    <property type="entry name" value="Plug_dom_sf"/>
</dbReference>
<keyword evidence="4 7" id="KW-0812">Transmembrane</keyword>
<protein>
    <submittedName>
        <fullName evidence="10">TonB-linked outer membrane protein, SusC/RagA family</fullName>
    </submittedName>
</protein>
<keyword evidence="3 7" id="KW-1134">Transmembrane beta strand</keyword>
<dbReference type="Pfam" id="PF07715">
    <property type="entry name" value="Plug"/>
    <property type="match status" value="1"/>
</dbReference>
<name>A0A1G6PU96_NIADE</name>
<comment type="similarity">
    <text evidence="7">Belongs to the TonB-dependent receptor family.</text>
</comment>
<evidence type="ECO:0000256" key="6">
    <source>
        <dbReference type="ARBA" id="ARBA00023237"/>
    </source>
</evidence>
<dbReference type="InterPro" id="IPR008969">
    <property type="entry name" value="CarboxyPept-like_regulatory"/>
</dbReference>
<reference evidence="11" key="1">
    <citation type="submission" date="2016-10" db="EMBL/GenBank/DDBJ databases">
        <authorList>
            <person name="Varghese N."/>
            <person name="Submissions S."/>
        </authorList>
    </citation>
    <scope>NUCLEOTIDE SEQUENCE [LARGE SCALE GENOMIC DNA]</scope>
    <source>
        <strain evidence="11">DSM 25811 / CCM 8410 / LMG 26954 / E90</strain>
    </source>
</reference>
<feature type="signal peptide" evidence="8">
    <location>
        <begin position="1"/>
        <end position="22"/>
    </location>
</feature>
<dbReference type="AlphaFoldDB" id="A0A1G6PU96"/>
<evidence type="ECO:0000313" key="10">
    <source>
        <dbReference type="EMBL" id="SDC83244.1"/>
    </source>
</evidence>
<gene>
    <name evidence="10" type="ORF">SAMN04487894_104153</name>
</gene>
<evidence type="ECO:0000313" key="11">
    <source>
        <dbReference type="Proteomes" id="UP000198757"/>
    </source>
</evidence>
<organism evidence="10 11">
    <name type="scientific">Niabella drilacis (strain DSM 25811 / CCM 8410 / CCUG 62505 / LMG 26954 / E90)</name>
    <dbReference type="NCBI Taxonomy" id="1285928"/>
    <lineage>
        <taxon>Bacteria</taxon>
        <taxon>Pseudomonadati</taxon>
        <taxon>Bacteroidota</taxon>
        <taxon>Chitinophagia</taxon>
        <taxon>Chitinophagales</taxon>
        <taxon>Chitinophagaceae</taxon>
        <taxon>Niabella</taxon>
    </lineage>
</organism>
<sequence>MKKRHLLLVFFTTLLCCGNLLAQVKRTITGSVTDPDGRPIPGASIIEKSTSNGVAADEQGRFTINVTGNATLDVSAAGFEPIEQKTGNSNEVTIILKSVEKAEDEVVVTALGIKRDKRSVGYAVQQVKGSDITIAAPVDVAQGLAGKVAGLNISTSNGLGNASSRIVIRGNNSLNGNNQPLIVIDGAIVDNTPIAQSATTGTDISTTRDWGNYLSYLNMDNIESVSVLKGPNAAALYGARGANGVLLITSKKGLKKKGLGIDYNFTTNFSNVYRFQDVQNEYGGGFAAGLWSANPELPKTKNGEYYLPTLYGGSSYATGGTGIGGYHGSIPGGFYTADIFSWFGASSSWGPKLNGQMVRWWDGQLRPYSPQPDNREAYYRQANETTHNVSFSSGSELGTLRLAATRTDATAVVPNTNYNNTNFSLGSHVIISRILNADVNVAYNQNYRLNTPEIGSNNSWSKFSVYGMSREYKPLEFDHYKNADGSKIDFGAAYPQQEYSRDLFWYFNERNSRLNRDELISTVKLNADITPWLNAFVRTSANLVAEKFETINNTTSGYNGVTGGGYSKELNKNKFLNTDVMVTAHKDNLFFQDFNASASAMYNSYSNKSTGVAGSNGGTFIVPGIYSLGNIIDADRADKNKYNTSERRYEVKSEGVLGILNLSYNNYLYLNLTARNDWNSTLSPDQNSTFYPSGDLSFVFSDAFKMRSSVFSYGKLRLSYGKSANASDPYLLGANYDVSSYGGQPTYSFPNVLRPDKLGFQTSTSTEIGTSLGFLNDRINLDFSFYNILSKNQILAADIAPSSGVNSITFNSGELRNRGFDFTINAGIIKSADFGWNLILNGAKNNNFVVSLADGIKELRIGDIFGDLGVFMKVSPGEKYGAIYGTDFLRDDNGNKIITNVKDASGNVVGTLYKATTKPVIIGNASPKLTGGVGNTFRYKNFSLYGLVDFKVGGDIYSFDHSTAMGSGISPATLKERDGGGLPYTFPDGTTANVGVIMDGYNVDDGKMNDRVVNPIYKYAGSYTGWTHLNRPRSLSVFENTWVKMRELALSYTLPAAIASKTKVFQSLSLSLIGRNLFYFHTTLPDHLNPEAIMGTGNAQGLQWSAFPSIRTLGFSLKAQF</sequence>
<proteinExistence type="inferred from homology"/>
<dbReference type="NCBIfam" id="TIGR04056">
    <property type="entry name" value="OMP_RagA_SusC"/>
    <property type="match status" value="1"/>
</dbReference>
<feature type="chain" id="PRO_5011786670" evidence="8">
    <location>
        <begin position="23"/>
        <end position="1121"/>
    </location>
</feature>
<dbReference type="EMBL" id="FMZO01000004">
    <property type="protein sequence ID" value="SDC83244.1"/>
    <property type="molecule type" value="Genomic_DNA"/>
</dbReference>
<feature type="domain" description="TonB-dependent receptor plug" evidence="9">
    <location>
        <begin position="116"/>
        <end position="245"/>
    </location>
</feature>
<keyword evidence="2 7" id="KW-0813">Transport</keyword>
<evidence type="ECO:0000256" key="5">
    <source>
        <dbReference type="ARBA" id="ARBA00023136"/>
    </source>
</evidence>
<dbReference type="InterPro" id="IPR023997">
    <property type="entry name" value="TonB-dep_OMP_SusC/RagA_CS"/>
</dbReference>
<dbReference type="GO" id="GO:0009279">
    <property type="term" value="C:cell outer membrane"/>
    <property type="evidence" value="ECO:0007669"/>
    <property type="project" value="UniProtKB-SubCell"/>
</dbReference>
<evidence type="ECO:0000256" key="2">
    <source>
        <dbReference type="ARBA" id="ARBA00022448"/>
    </source>
</evidence>
<evidence type="ECO:0000256" key="8">
    <source>
        <dbReference type="SAM" id="SignalP"/>
    </source>
</evidence>
<keyword evidence="8" id="KW-0732">Signal</keyword>
<keyword evidence="5 7" id="KW-0472">Membrane</keyword>
<dbReference type="Proteomes" id="UP000198757">
    <property type="component" value="Unassembled WGS sequence"/>
</dbReference>
<dbReference type="PROSITE" id="PS52016">
    <property type="entry name" value="TONB_DEPENDENT_REC_3"/>
    <property type="match status" value="1"/>
</dbReference>
<dbReference type="Gene3D" id="2.60.40.1120">
    <property type="entry name" value="Carboxypeptidase-like, regulatory domain"/>
    <property type="match status" value="1"/>
</dbReference>
<keyword evidence="6 7" id="KW-0998">Cell outer membrane</keyword>
<evidence type="ECO:0000256" key="4">
    <source>
        <dbReference type="ARBA" id="ARBA00022692"/>
    </source>
</evidence>
<evidence type="ECO:0000256" key="7">
    <source>
        <dbReference type="PROSITE-ProRule" id="PRU01360"/>
    </source>
</evidence>
<dbReference type="RefSeq" id="WP_176954364.1">
    <property type="nucleotide sequence ID" value="NZ_FMZO01000004.1"/>
</dbReference>
<dbReference type="InterPro" id="IPR023996">
    <property type="entry name" value="TonB-dep_OMP_SusC/RagA"/>
</dbReference>
<evidence type="ECO:0000256" key="1">
    <source>
        <dbReference type="ARBA" id="ARBA00004571"/>
    </source>
</evidence>
<dbReference type="NCBIfam" id="TIGR04057">
    <property type="entry name" value="SusC_RagA_signa"/>
    <property type="match status" value="1"/>
</dbReference>
<dbReference type="Pfam" id="PF13715">
    <property type="entry name" value="CarbopepD_reg_2"/>
    <property type="match status" value="1"/>
</dbReference>
<dbReference type="Gene3D" id="2.170.130.10">
    <property type="entry name" value="TonB-dependent receptor, plug domain"/>
    <property type="match status" value="1"/>
</dbReference>
<keyword evidence="11" id="KW-1185">Reference proteome</keyword>
<accession>A0A1G6PU96</accession>
<evidence type="ECO:0000259" key="9">
    <source>
        <dbReference type="Pfam" id="PF07715"/>
    </source>
</evidence>
<dbReference type="InterPro" id="IPR036942">
    <property type="entry name" value="Beta-barrel_TonB_sf"/>
</dbReference>